<reference evidence="1 2" key="1">
    <citation type="submission" date="2019-04" db="EMBL/GenBank/DDBJ databases">
        <title>Genome of a novel bacterium Candidatus Jettenia ecosi reconstructed from metagenome of an anammox bioreactor.</title>
        <authorList>
            <person name="Mardanov A.V."/>
            <person name="Beletsky A.V."/>
            <person name="Ravin N.V."/>
            <person name="Botchkova E.A."/>
            <person name="Litti Y.V."/>
            <person name="Nozhevnikova A.N."/>
        </authorList>
    </citation>
    <scope>NUCLEOTIDE SEQUENCE [LARGE SCALE GENOMIC DNA]</scope>
    <source>
        <strain evidence="1">J2</strain>
    </source>
</reference>
<dbReference type="EMBL" id="SULG01000086">
    <property type="protein sequence ID" value="TLD40688.1"/>
    <property type="molecule type" value="Genomic_DNA"/>
</dbReference>
<name>A0A533Q7S7_9BACT</name>
<dbReference type="Proteomes" id="UP000319783">
    <property type="component" value="Unassembled WGS sequence"/>
</dbReference>
<protein>
    <recommendedName>
        <fullName evidence="3">DUF559 domain-containing protein</fullName>
    </recommendedName>
</protein>
<proteinExistence type="predicted"/>
<organism evidence="1 2">
    <name type="scientific">Candidatus Jettenia ecosi</name>
    <dbReference type="NCBI Taxonomy" id="2494326"/>
    <lineage>
        <taxon>Bacteria</taxon>
        <taxon>Pseudomonadati</taxon>
        <taxon>Planctomycetota</taxon>
        <taxon>Candidatus Brocadiia</taxon>
        <taxon>Candidatus Brocadiales</taxon>
        <taxon>Candidatus Brocadiaceae</taxon>
        <taxon>Candidatus Jettenia</taxon>
    </lineage>
</organism>
<sequence>MLRFYEWDVKKDIHAVVQVIENWIEEFERKDTTTKNTTP</sequence>
<gene>
    <name evidence="1" type="ORF">JETT_3056</name>
</gene>
<accession>A0A533Q7S7</accession>
<evidence type="ECO:0000313" key="1">
    <source>
        <dbReference type="EMBL" id="TLD40688.1"/>
    </source>
</evidence>
<evidence type="ECO:0008006" key="3">
    <source>
        <dbReference type="Google" id="ProtNLM"/>
    </source>
</evidence>
<evidence type="ECO:0000313" key="2">
    <source>
        <dbReference type="Proteomes" id="UP000319783"/>
    </source>
</evidence>
<comment type="caution">
    <text evidence="1">The sequence shown here is derived from an EMBL/GenBank/DDBJ whole genome shotgun (WGS) entry which is preliminary data.</text>
</comment>
<dbReference type="AlphaFoldDB" id="A0A533Q7S7"/>